<organism evidence="1 2">
    <name type="scientific">Halapricum desulfuricans</name>
    <dbReference type="NCBI Taxonomy" id="2841257"/>
    <lineage>
        <taxon>Archaea</taxon>
        <taxon>Methanobacteriati</taxon>
        <taxon>Methanobacteriota</taxon>
        <taxon>Stenosarchaea group</taxon>
        <taxon>Halobacteria</taxon>
        <taxon>Halobacteriales</taxon>
        <taxon>Haloarculaceae</taxon>
        <taxon>Halapricum</taxon>
    </lineage>
</organism>
<protein>
    <submittedName>
        <fullName evidence="1">Uncharacterized protein</fullName>
    </submittedName>
</protein>
<dbReference type="KEGG" id="hds:HSR122_2482"/>
<dbReference type="AlphaFoldDB" id="A0A897NBN8"/>
<reference evidence="1 2" key="1">
    <citation type="submission" date="2020-11" db="EMBL/GenBank/DDBJ databases">
        <title>Carbohydrate-dependent, anaerobic sulfur respiration: A novel catabolism in halophilic archaea.</title>
        <authorList>
            <person name="Sorokin D.Y."/>
            <person name="Messina E."/>
            <person name="Smedile F."/>
            <person name="La Cono V."/>
            <person name="Hallsworth J.E."/>
            <person name="Yakimov M.M."/>
        </authorList>
    </citation>
    <scope>NUCLEOTIDE SEQUENCE [LARGE SCALE GENOMIC DNA]</scope>
    <source>
        <strain evidence="1 2">HSR12-2</strain>
    </source>
</reference>
<accession>A0A897NBN8</accession>
<gene>
    <name evidence="1" type="ORF">HSR122_2482</name>
</gene>
<proteinExistence type="predicted"/>
<dbReference type="Proteomes" id="UP000662973">
    <property type="component" value="Chromosome"/>
</dbReference>
<name>A0A897NBN8_9EURY</name>
<keyword evidence="2" id="KW-1185">Reference proteome</keyword>
<dbReference type="EMBL" id="CP064788">
    <property type="protein sequence ID" value="QSG09858.1"/>
    <property type="molecule type" value="Genomic_DNA"/>
</dbReference>
<evidence type="ECO:0000313" key="2">
    <source>
        <dbReference type="Proteomes" id="UP000662973"/>
    </source>
</evidence>
<sequence length="48" mass="5308">MGVLTAGRTKHFTHWTTPVIPDLGHLDTVGCAFVEIFGEPRVRRTDGD</sequence>
<evidence type="ECO:0000313" key="1">
    <source>
        <dbReference type="EMBL" id="QSG09858.1"/>
    </source>
</evidence>